<comment type="caution">
    <text evidence="7">The sequence shown here is derived from an EMBL/GenBank/DDBJ whole genome shotgun (WGS) entry which is preliminary data.</text>
</comment>
<dbReference type="InterPro" id="IPR006336">
    <property type="entry name" value="GCS2"/>
</dbReference>
<reference evidence="7 8" key="1">
    <citation type="submission" date="2020-07" db="EMBL/GenBank/DDBJ databases">
        <title>Sequencing the genomes of 1000 actinobacteria strains.</title>
        <authorList>
            <person name="Klenk H.-P."/>
        </authorList>
    </citation>
    <scope>NUCLEOTIDE SEQUENCE [LARGE SCALE GENOMIC DNA]</scope>
    <source>
        <strain evidence="7 8">DSM 103833</strain>
    </source>
</reference>
<evidence type="ECO:0000256" key="6">
    <source>
        <dbReference type="SAM" id="MobiDB-lite"/>
    </source>
</evidence>
<dbReference type="PANTHER" id="PTHR36510:SF1">
    <property type="entry name" value="GLUTAMATE--CYSTEINE LIGASE 2-RELATED"/>
    <property type="match status" value="1"/>
</dbReference>
<name>A0A853C8A2_9ACTN</name>
<dbReference type="NCBIfam" id="NF010041">
    <property type="entry name" value="PRK13517.1-1"/>
    <property type="match status" value="1"/>
</dbReference>
<evidence type="ECO:0000313" key="7">
    <source>
        <dbReference type="EMBL" id="NYJ03246.1"/>
    </source>
</evidence>
<keyword evidence="2 5" id="KW-0547">Nucleotide-binding</keyword>
<comment type="function">
    <text evidence="5">ATP-dependent carboxylate-amine ligase which exhibits weak glutamate--cysteine ligase activity.</text>
</comment>
<dbReference type="Pfam" id="PF04107">
    <property type="entry name" value="GCS2"/>
    <property type="match status" value="1"/>
</dbReference>
<gene>
    <name evidence="7" type="ORF">HNR19_003944</name>
</gene>
<dbReference type="AlphaFoldDB" id="A0A853C8A2"/>
<dbReference type="HAMAP" id="MF_01609">
    <property type="entry name" value="Glu_cys_ligase_2"/>
    <property type="match status" value="1"/>
</dbReference>
<sequence length="377" mass="41046">MEDKRTVGVEEELLLIDPETRQASPRSDQVLEHLPPDEQRDAAEDLDHELFRHQLETRTPPAVGLDELREHLVRGRRFAAEAAARVGLATAASGTSPLESGEPQITRDDRYLDMVGRYGEIARPGGTCGMHVHVHVASDEEGVRAIDATAPWLPLVLAVSANSPYFRSRDTGYASWRSQIWARWPSAGPTEAFGSVERYRLVSERMIASGAARDPGMLYFDARLSADHPTVEVRISDVCTAVDDAVLVAALLRALITWGAEPGSARSRVPGADEPPVWCAELLRAAQWRAARYGLAGELVSPTTGQLVPARAALDDLVDLVREQLEATGDLDRVRDGLPRVLAGGGATRQRQAYERTRSLTAVVDDLVERTNAAAVG</sequence>
<dbReference type="InterPro" id="IPR011793">
    <property type="entry name" value="YbdK"/>
</dbReference>
<organism evidence="7 8">
    <name type="scientific">Nocardioides thalensis</name>
    <dbReference type="NCBI Taxonomy" id="1914755"/>
    <lineage>
        <taxon>Bacteria</taxon>
        <taxon>Bacillati</taxon>
        <taxon>Actinomycetota</taxon>
        <taxon>Actinomycetes</taxon>
        <taxon>Propionibacteriales</taxon>
        <taxon>Nocardioidaceae</taxon>
        <taxon>Nocardioides</taxon>
    </lineage>
</organism>
<dbReference type="SUPFAM" id="SSF55931">
    <property type="entry name" value="Glutamine synthetase/guanido kinase"/>
    <property type="match status" value="1"/>
</dbReference>
<evidence type="ECO:0000256" key="4">
    <source>
        <dbReference type="ARBA" id="ARBA00048819"/>
    </source>
</evidence>
<dbReference type="RefSeq" id="WP_179669514.1">
    <property type="nucleotide sequence ID" value="NZ_JACCFP010000001.1"/>
</dbReference>
<dbReference type="GO" id="GO:0005524">
    <property type="term" value="F:ATP binding"/>
    <property type="evidence" value="ECO:0007669"/>
    <property type="project" value="UniProtKB-KW"/>
</dbReference>
<evidence type="ECO:0000256" key="3">
    <source>
        <dbReference type="ARBA" id="ARBA00022840"/>
    </source>
</evidence>
<dbReference type="InterPro" id="IPR014746">
    <property type="entry name" value="Gln_synth/guanido_kin_cat_dom"/>
</dbReference>
<dbReference type="Proteomes" id="UP000530424">
    <property type="component" value="Unassembled WGS sequence"/>
</dbReference>
<dbReference type="EMBL" id="JACCFP010000001">
    <property type="protein sequence ID" value="NYJ03246.1"/>
    <property type="molecule type" value="Genomic_DNA"/>
</dbReference>
<dbReference type="NCBIfam" id="TIGR02050">
    <property type="entry name" value="gshA_cyan_rel"/>
    <property type="match status" value="1"/>
</dbReference>
<dbReference type="Gene3D" id="3.30.590.20">
    <property type="match status" value="1"/>
</dbReference>
<dbReference type="GO" id="GO:0004357">
    <property type="term" value="F:glutamate-cysteine ligase activity"/>
    <property type="evidence" value="ECO:0007669"/>
    <property type="project" value="UniProtKB-EC"/>
</dbReference>
<comment type="similarity">
    <text evidence="5">Belongs to the glutamate--cysteine ligase type 2 family. YbdK subfamily.</text>
</comment>
<comment type="catalytic activity">
    <reaction evidence="4 5">
        <text>L-cysteine + L-glutamate + ATP = gamma-L-glutamyl-L-cysteine + ADP + phosphate + H(+)</text>
        <dbReference type="Rhea" id="RHEA:13285"/>
        <dbReference type="ChEBI" id="CHEBI:15378"/>
        <dbReference type="ChEBI" id="CHEBI:29985"/>
        <dbReference type="ChEBI" id="CHEBI:30616"/>
        <dbReference type="ChEBI" id="CHEBI:35235"/>
        <dbReference type="ChEBI" id="CHEBI:43474"/>
        <dbReference type="ChEBI" id="CHEBI:58173"/>
        <dbReference type="ChEBI" id="CHEBI:456216"/>
        <dbReference type="EC" id="6.3.2.2"/>
    </reaction>
</comment>
<protein>
    <recommendedName>
        <fullName evidence="5">Putative glutamate--cysteine ligase 2</fullName>
        <ecNumber evidence="5">6.3.2.2</ecNumber>
    </recommendedName>
    <alternativeName>
        <fullName evidence="5">Gamma-glutamylcysteine synthetase 2</fullName>
        <shortName evidence="5">GCS 2</shortName>
        <shortName evidence="5">Gamma-GCS 2</shortName>
    </alternativeName>
</protein>
<proteinExistence type="inferred from homology"/>
<keyword evidence="1 5" id="KW-0436">Ligase</keyword>
<evidence type="ECO:0000256" key="2">
    <source>
        <dbReference type="ARBA" id="ARBA00022741"/>
    </source>
</evidence>
<evidence type="ECO:0000313" key="8">
    <source>
        <dbReference type="Proteomes" id="UP000530424"/>
    </source>
</evidence>
<feature type="compositionally biased region" description="Basic and acidic residues" evidence="6">
    <location>
        <begin position="29"/>
        <end position="40"/>
    </location>
</feature>
<dbReference type="GO" id="GO:0042398">
    <property type="term" value="P:modified amino acid biosynthetic process"/>
    <property type="evidence" value="ECO:0007669"/>
    <property type="project" value="InterPro"/>
</dbReference>
<dbReference type="InterPro" id="IPR050141">
    <property type="entry name" value="GCL_type2/YbdK_subfam"/>
</dbReference>
<keyword evidence="8" id="KW-1185">Reference proteome</keyword>
<dbReference type="EC" id="6.3.2.2" evidence="5"/>
<feature type="region of interest" description="Disordered" evidence="6">
    <location>
        <begin position="1"/>
        <end position="40"/>
    </location>
</feature>
<evidence type="ECO:0000256" key="1">
    <source>
        <dbReference type="ARBA" id="ARBA00022598"/>
    </source>
</evidence>
<accession>A0A853C8A2</accession>
<evidence type="ECO:0000256" key="5">
    <source>
        <dbReference type="HAMAP-Rule" id="MF_01609"/>
    </source>
</evidence>
<keyword evidence="3 5" id="KW-0067">ATP-binding</keyword>
<dbReference type="PANTHER" id="PTHR36510">
    <property type="entry name" value="GLUTAMATE--CYSTEINE LIGASE 2-RELATED"/>
    <property type="match status" value="1"/>
</dbReference>